<dbReference type="InterPro" id="IPR025742">
    <property type="entry name" value="CSTF2_hinge"/>
</dbReference>
<sequence length="320" mass="34751">MPPTDPLRTVFMGNIPYVLSEEQIVHILTSAGQVNSFRLVYDSDTGRSKGYGFAEFTDPDAAASAVRNLSGHEILGRELRVDFSHQGAKDENQPSSQQTQMQQSAQPSQNGYNNTTGPPLPPQTNGLPPLPPGQDIEPNLTCPDAISKTLNTLPPPQLLDILSQMKGLVMADPAKATELLSKAPQLSYAIFQALLLMNLIEPHVLSGVIEQSQQPAPQVPPPRPTPVAGYGQPPPPPQQYGGYPAPPQLVQPPMGHVPTPPVQGGMYQPPQQQVQPPPTSQEELLKQLLSLPQHEIDRLSPEERQQIMELRQQVAAGGRF</sequence>
<dbReference type="Pfam" id="PF14327">
    <property type="entry name" value="CSTF2_hinge"/>
    <property type="match status" value="1"/>
</dbReference>
<dbReference type="SUPFAM" id="SSF54928">
    <property type="entry name" value="RNA-binding domain, RBD"/>
    <property type="match status" value="1"/>
</dbReference>
<evidence type="ECO:0000259" key="5">
    <source>
        <dbReference type="PROSITE" id="PS50102"/>
    </source>
</evidence>
<dbReference type="SMART" id="SM00360">
    <property type="entry name" value="RRM"/>
    <property type="match status" value="1"/>
</dbReference>
<evidence type="ECO:0000256" key="1">
    <source>
        <dbReference type="ARBA" id="ARBA00004123"/>
    </source>
</evidence>
<dbReference type="AlphaFoldDB" id="A0A8H3IKI6"/>
<feature type="compositionally biased region" description="Pro residues" evidence="4">
    <location>
        <begin position="232"/>
        <end position="250"/>
    </location>
</feature>
<feature type="region of interest" description="Disordered" evidence="4">
    <location>
        <begin position="211"/>
        <end position="282"/>
    </location>
</feature>
<keyword evidence="2" id="KW-0539">Nucleus</keyword>
<dbReference type="PROSITE" id="PS50102">
    <property type="entry name" value="RRM"/>
    <property type="match status" value="1"/>
</dbReference>
<dbReference type="PANTHER" id="PTHR45735">
    <property type="entry name" value="CLEAVAGE STIMULATION FACTOR SUBUNIT 2"/>
    <property type="match status" value="1"/>
</dbReference>
<comment type="caution">
    <text evidence="6">The sequence shown here is derived from an EMBL/GenBank/DDBJ whole genome shotgun (WGS) entry which is preliminary data.</text>
</comment>
<evidence type="ECO:0000256" key="3">
    <source>
        <dbReference type="PROSITE-ProRule" id="PRU00176"/>
    </source>
</evidence>
<reference evidence="6" key="1">
    <citation type="submission" date="2021-03" db="EMBL/GenBank/DDBJ databases">
        <authorList>
            <person name="Tagirdzhanova G."/>
        </authorList>
    </citation>
    <scope>NUCLEOTIDE SEQUENCE</scope>
</reference>
<gene>
    <name evidence="6" type="ORF">HETSPECPRED_005548</name>
</gene>
<name>A0A8H3IKI6_9LECA</name>
<feature type="region of interest" description="Disordered" evidence="4">
    <location>
        <begin position="85"/>
        <end position="143"/>
    </location>
</feature>
<evidence type="ECO:0000313" key="6">
    <source>
        <dbReference type="EMBL" id="CAF9924265.1"/>
    </source>
</evidence>
<evidence type="ECO:0000256" key="4">
    <source>
        <dbReference type="SAM" id="MobiDB-lite"/>
    </source>
</evidence>
<dbReference type="GO" id="GO:0031124">
    <property type="term" value="P:mRNA 3'-end processing"/>
    <property type="evidence" value="ECO:0007669"/>
    <property type="project" value="InterPro"/>
</dbReference>
<evidence type="ECO:0000313" key="7">
    <source>
        <dbReference type="Proteomes" id="UP000664521"/>
    </source>
</evidence>
<dbReference type="InterPro" id="IPR026896">
    <property type="entry name" value="CSTF_C"/>
</dbReference>
<dbReference type="PANTHER" id="PTHR45735:SF2">
    <property type="entry name" value="CLEAVAGE STIMULATION FACTOR SUBUNIT 2"/>
    <property type="match status" value="1"/>
</dbReference>
<dbReference type="Proteomes" id="UP000664521">
    <property type="component" value="Unassembled WGS sequence"/>
</dbReference>
<feature type="domain" description="RRM" evidence="5">
    <location>
        <begin position="8"/>
        <end position="86"/>
    </location>
</feature>
<keyword evidence="7" id="KW-1185">Reference proteome</keyword>
<dbReference type="GO" id="GO:0005847">
    <property type="term" value="C:mRNA cleavage and polyadenylation specificity factor complex"/>
    <property type="evidence" value="ECO:0007669"/>
    <property type="project" value="TreeGrafter"/>
</dbReference>
<dbReference type="EMBL" id="CAJPDS010000035">
    <property type="protein sequence ID" value="CAF9924265.1"/>
    <property type="molecule type" value="Genomic_DNA"/>
</dbReference>
<dbReference type="CDD" id="cd12398">
    <property type="entry name" value="RRM_CSTF2_RNA15_like"/>
    <property type="match status" value="1"/>
</dbReference>
<dbReference type="Gene3D" id="3.30.70.330">
    <property type="match status" value="1"/>
</dbReference>
<dbReference type="InterPro" id="IPR000504">
    <property type="entry name" value="RRM_dom"/>
</dbReference>
<keyword evidence="3" id="KW-0694">RNA-binding</keyword>
<dbReference type="OrthoDB" id="272703at2759"/>
<comment type="subcellular location">
    <subcellularLocation>
        <location evidence="1">Nucleus</location>
    </subcellularLocation>
</comment>
<protein>
    <recommendedName>
        <fullName evidence="5">RRM domain-containing protein</fullName>
    </recommendedName>
</protein>
<evidence type="ECO:0000256" key="2">
    <source>
        <dbReference type="ARBA" id="ARBA00023242"/>
    </source>
</evidence>
<proteinExistence type="predicted"/>
<feature type="compositionally biased region" description="Low complexity" evidence="4">
    <location>
        <begin position="262"/>
        <end position="282"/>
    </location>
</feature>
<feature type="compositionally biased region" description="Low complexity" evidence="4">
    <location>
        <begin position="93"/>
        <end position="117"/>
    </location>
</feature>
<dbReference type="Gene3D" id="1.25.40.630">
    <property type="match status" value="1"/>
</dbReference>
<dbReference type="Pfam" id="PF00076">
    <property type="entry name" value="RRM_1"/>
    <property type="match status" value="1"/>
</dbReference>
<dbReference type="GO" id="GO:0003729">
    <property type="term" value="F:mRNA binding"/>
    <property type="evidence" value="ECO:0007669"/>
    <property type="project" value="TreeGrafter"/>
</dbReference>
<dbReference type="InterPro" id="IPR012677">
    <property type="entry name" value="Nucleotide-bd_a/b_plait_sf"/>
</dbReference>
<dbReference type="Pfam" id="PF14304">
    <property type="entry name" value="CSTF_C"/>
    <property type="match status" value="1"/>
</dbReference>
<organism evidence="6 7">
    <name type="scientific">Heterodermia speciosa</name>
    <dbReference type="NCBI Taxonomy" id="116794"/>
    <lineage>
        <taxon>Eukaryota</taxon>
        <taxon>Fungi</taxon>
        <taxon>Dikarya</taxon>
        <taxon>Ascomycota</taxon>
        <taxon>Pezizomycotina</taxon>
        <taxon>Lecanoromycetes</taxon>
        <taxon>OSLEUM clade</taxon>
        <taxon>Lecanoromycetidae</taxon>
        <taxon>Caliciales</taxon>
        <taxon>Physciaceae</taxon>
        <taxon>Heterodermia</taxon>
    </lineage>
</organism>
<dbReference type="Gene3D" id="1.10.20.70">
    <property type="entry name" value="Transcription termination and cleavage factor, C-terminal domain"/>
    <property type="match status" value="1"/>
</dbReference>
<feature type="compositionally biased region" description="Pro residues" evidence="4">
    <location>
        <begin position="118"/>
        <end position="132"/>
    </location>
</feature>
<dbReference type="InterPro" id="IPR035979">
    <property type="entry name" value="RBD_domain_sf"/>
</dbReference>
<accession>A0A8H3IKI6</accession>
<dbReference type="InterPro" id="IPR038192">
    <property type="entry name" value="CSTF_C_sf"/>
</dbReference>